<keyword evidence="2" id="KW-1185">Reference proteome</keyword>
<dbReference type="AlphaFoldDB" id="A0A0J5FMN4"/>
<gene>
    <name evidence="1" type="ORF">AB204_20045</name>
</gene>
<comment type="caution">
    <text evidence="1">The sequence shown here is derived from an EMBL/GenBank/DDBJ whole genome shotgun (WGS) entry which is preliminary data.</text>
</comment>
<dbReference type="PATRIC" id="fig|880157.4.peg.4328"/>
<name>A0A0J5FMN4_9GAMM</name>
<evidence type="ECO:0000313" key="1">
    <source>
        <dbReference type="EMBL" id="KMJ43374.1"/>
    </source>
</evidence>
<protein>
    <submittedName>
        <fullName evidence="1">Uncharacterized protein</fullName>
    </submittedName>
</protein>
<reference evidence="1 2" key="1">
    <citation type="submission" date="2015-06" db="EMBL/GenBank/DDBJ databases">
        <title>Draft Whole-Genome Sequence of the Entomopathogenic Bacterium Xenorhabdus khoisanae.</title>
        <authorList>
            <person name="Naidoo S."/>
            <person name="Featherston J."/>
            <person name="Gray V.M."/>
        </authorList>
    </citation>
    <scope>NUCLEOTIDE SEQUENCE [LARGE SCALE GENOMIC DNA]</scope>
    <source>
        <strain evidence="1 2">MCB</strain>
    </source>
</reference>
<evidence type="ECO:0000313" key="2">
    <source>
        <dbReference type="Proteomes" id="UP000036277"/>
    </source>
</evidence>
<dbReference type="Proteomes" id="UP000036277">
    <property type="component" value="Unassembled WGS sequence"/>
</dbReference>
<dbReference type="OrthoDB" id="6445725at2"/>
<accession>A0A0J5FMN4</accession>
<sequence length="116" mass="13068">MSQGTATSTFTVGIKYDTETLSQLESQLERIAELMDRIDGRREVGTKQAEYKDAATIINEVEQAYHAQGVFSGKLRSLVSKVGINLSDDHLRYIIREELKTLITREIRPGGLLARR</sequence>
<dbReference type="RefSeq" id="WP_047965143.1">
    <property type="nucleotide sequence ID" value="NZ_CAWMBG010000201.1"/>
</dbReference>
<dbReference type="EMBL" id="LFCV01000201">
    <property type="protein sequence ID" value="KMJ43374.1"/>
    <property type="molecule type" value="Genomic_DNA"/>
</dbReference>
<proteinExistence type="predicted"/>
<organism evidence="1 2">
    <name type="scientific">Xenorhabdus khoisanae</name>
    <dbReference type="NCBI Taxonomy" id="880157"/>
    <lineage>
        <taxon>Bacteria</taxon>
        <taxon>Pseudomonadati</taxon>
        <taxon>Pseudomonadota</taxon>
        <taxon>Gammaproteobacteria</taxon>
        <taxon>Enterobacterales</taxon>
        <taxon>Morganellaceae</taxon>
        <taxon>Xenorhabdus</taxon>
    </lineage>
</organism>